<evidence type="ECO:0000256" key="2">
    <source>
        <dbReference type="ARBA" id="ARBA00022679"/>
    </source>
</evidence>
<dbReference type="RefSeq" id="WP_037326786.1">
    <property type="nucleotide sequence ID" value="NZ_JRMW01000025.1"/>
</dbReference>
<dbReference type="EMBL" id="JRMW01000025">
    <property type="protein sequence ID" value="KGF04721.1"/>
    <property type="molecule type" value="Genomic_DNA"/>
</dbReference>
<feature type="domain" description="Methyltransferase" evidence="3">
    <location>
        <begin position="55"/>
        <end position="150"/>
    </location>
</feature>
<dbReference type="AlphaFoldDB" id="A0A095X4V7"/>
<dbReference type="CDD" id="cd02440">
    <property type="entry name" value="AdoMet_MTases"/>
    <property type="match status" value="1"/>
</dbReference>
<dbReference type="PANTHER" id="PTHR44942">
    <property type="entry name" value="METHYLTRANSF_11 DOMAIN-CONTAINING PROTEIN"/>
    <property type="match status" value="1"/>
</dbReference>
<dbReference type="Pfam" id="PF13649">
    <property type="entry name" value="Methyltransf_25"/>
    <property type="match status" value="1"/>
</dbReference>
<protein>
    <submittedName>
        <fullName evidence="4">Methyltransferase type 11</fullName>
    </submittedName>
</protein>
<evidence type="ECO:0000313" key="4">
    <source>
        <dbReference type="EMBL" id="KGF04721.1"/>
    </source>
</evidence>
<evidence type="ECO:0000256" key="1">
    <source>
        <dbReference type="ARBA" id="ARBA00022603"/>
    </source>
</evidence>
<gene>
    <name evidence="4" type="ORF">HMPREF1630_02655</name>
</gene>
<dbReference type="InterPro" id="IPR041698">
    <property type="entry name" value="Methyltransf_25"/>
</dbReference>
<dbReference type="PANTHER" id="PTHR44942:SF4">
    <property type="entry name" value="METHYLTRANSFERASE TYPE 11 DOMAIN-CONTAINING PROTEIN"/>
    <property type="match status" value="1"/>
</dbReference>
<dbReference type="GO" id="GO:0008168">
    <property type="term" value="F:methyltransferase activity"/>
    <property type="evidence" value="ECO:0007669"/>
    <property type="project" value="UniProtKB-KW"/>
</dbReference>
<evidence type="ECO:0000313" key="5">
    <source>
        <dbReference type="Proteomes" id="UP000029579"/>
    </source>
</evidence>
<dbReference type="Gene3D" id="3.40.50.150">
    <property type="entry name" value="Vaccinia Virus protein VP39"/>
    <property type="match status" value="1"/>
</dbReference>
<dbReference type="InterPro" id="IPR051052">
    <property type="entry name" value="Diverse_substrate_MTase"/>
</dbReference>
<dbReference type="Proteomes" id="UP000029579">
    <property type="component" value="Unassembled WGS sequence"/>
</dbReference>
<dbReference type="eggNOG" id="COG0500">
    <property type="taxonomic scope" value="Bacteria"/>
</dbReference>
<sequence length="267" mass="30980">MDMENIIKIDDDLKRNEELYKLFDEESRLKSRTGLVEKITTQREIDKLINANSKVLDVGAGTGVYTIHLAPKVKEVTAFEPSSTNFMNLELKAKKFSNIRAYNKSSFDLKDLEENYFDLVLIFGPMYHLSDDKDRIDVLRQAKRICKNGGHILISYINHDMVLISESINYNLNIFSSPSYDIRKQRLIDRPFIFFKVDEARQMIEGEDIEIKDIVASDGFAEVLSKYLDEMAEESFKNYLEWHLSHCKDSETLGATNHLLFVCKNQK</sequence>
<reference evidence="4 5" key="1">
    <citation type="submission" date="2014-07" db="EMBL/GenBank/DDBJ databases">
        <authorList>
            <person name="McCorrison J."/>
            <person name="Sanka R."/>
            <person name="Torralba M."/>
            <person name="Gillis M."/>
            <person name="Haft D.H."/>
            <person name="Methe B."/>
            <person name="Sutton G."/>
            <person name="Nelson K.E."/>
        </authorList>
    </citation>
    <scope>NUCLEOTIDE SEQUENCE [LARGE SCALE GENOMIC DNA]</scope>
    <source>
        <strain evidence="4 5">S7-1-13</strain>
    </source>
</reference>
<organism evidence="4 5">
    <name type="scientific">Anaerococcus lactolyticus S7-1-13</name>
    <dbReference type="NCBI Taxonomy" id="1284686"/>
    <lineage>
        <taxon>Bacteria</taxon>
        <taxon>Bacillati</taxon>
        <taxon>Bacillota</taxon>
        <taxon>Tissierellia</taxon>
        <taxon>Tissierellales</taxon>
        <taxon>Peptoniphilaceae</taxon>
        <taxon>Anaerococcus</taxon>
    </lineage>
</organism>
<dbReference type="SUPFAM" id="SSF53335">
    <property type="entry name" value="S-adenosyl-L-methionine-dependent methyltransferases"/>
    <property type="match status" value="1"/>
</dbReference>
<accession>A0A095X4V7</accession>
<dbReference type="GO" id="GO:0032259">
    <property type="term" value="P:methylation"/>
    <property type="evidence" value="ECO:0007669"/>
    <property type="project" value="UniProtKB-KW"/>
</dbReference>
<keyword evidence="2 4" id="KW-0808">Transferase</keyword>
<keyword evidence="1 4" id="KW-0489">Methyltransferase</keyword>
<dbReference type="InterPro" id="IPR029063">
    <property type="entry name" value="SAM-dependent_MTases_sf"/>
</dbReference>
<comment type="caution">
    <text evidence="4">The sequence shown here is derived from an EMBL/GenBank/DDBJ whole genome shotgun (WGS) entry which is preliminary data.</text>
</comment>
<evidence type="ECO:0000259" key="3">
    <source>
        <dbReference type="Pfam" id="PF13649"/>
    </source>
</evidence>
<name>A0A095X4V7_9FIRM</name>
<proteinExistence type="predicted"/>